<evidence type="ECO:0000259" key="5">
    <source>
        <dbReference type="PROSITE" id="PS50011"/>
    </source>
</evidence>
<dbReference type="GO" id="GO:0042594">
    <property type="term" value="P:response to starvation"/>
    <property type="evidence" value="ECO:0007669"/>
    <property type="project" value="TreeGrafter"/>
</dbReference>
<dbReference type="GO" id="GO:0005776">
    <property type="term" value="C:autophagosome"/>
    <property type="evidence" value="ECO:0007669"/>
    <property type="project" value="TreeGrafter"/>
</dbReference>
<dbReference type="GO" id="GO:0048675">
    <property type="term" value="P:axon extension"/>
    <property type="evidence" value="ECO:0007669"/>
    <property type="project" value="TreeGrafter"/>
</dbReference>
<dbReference type="PANTHER" id="PTHR24348">
    <property type="entry name" value="SERINE/THREONINE-PROTEIN KINASE UNC-51-RELATED"/>
    <property type="match status" value="1"/>
</dbReference>
<evidence type="ECO:0000256" key="3">
    <source>
        <dbReference type="PROSITE-ProRule" id="PRU10141"/>
    </source>
</evidence>
<protein>
    <submittedName>
        <fullName evidence="8">Protein kinase domain-containing protein</fullName>
    </submittedName>
</protein>
<gene>
    <name evidence="6" type="ORF">TCLT_LOCUS7373</name>
</gene>
<feature type="domain" description="Protein kinase" evidence="5">
    <location>
        <begin position="44"/>
        <end position="308"/>
    </location>
</feature>
<dbReference type="PROSITE" id="PS50011">
    <property type="entry name" value="PROTEIN_KINASE_DOM"/>
    <property type="match status" value="1"/>
</dbReference>
<dbReference type="InterPro" id="IPR017441">
    <property type="entry name" value="Protein_kinase_ATP_BS"/>
</dbReference>
<feature type="binding site" evidence="3">
    <location>
        <position position="74"/>
    </location>
    <ligand>
        <name>ATP</name>
        <dbReference type="ChEBI" id="CHEBI:30616"/>
    </ligand>
</feature>
<dbReference type="GO" id="GO:0061709">
    <property type="term" value="P:reticulophagy"/>
    <property type="evidence" value="ECO:0007669"/>
    <property type="project" value="TreeGrafter"/>
</dbReference>
<dbReference type="STRING" id="103827.A0A0N5D386"/>
<evidence type="ECO:0000313" key="6">
    <source>
        <dbReference type="EMBL" id="VDN04822.1"/>
    </source>
</evidence>
<accession>A0A0N5D386</accession>
<dbReference type="GO" id="GO:0000422">
    <property type="term" value="P:autophagy of mitochondrion"/>
    <property type="evidence" value="ECO:0007669"/>
    <property type="project" value="TreeGrafter"/>
</dbReference>
<dbReference type="CDD" id="cd14014">
    <property type="entry name" value="STKc_PknB_like"/>
    <property type="match status" value="1"/>
</dbReference>
<dbReference type="OMA" id="CQYDSKV"/>
<evidence type="ECO:0000256" key="4">
    <source>
        <dbReference type="RuleBase" id="RU000304"/>
    </source>
</evidence>
<keyword evidence="7" id="KW-1185">Reference proteome</keyword>
<dbReference type="Gene3D" id="1.10.510.10">
    <property type="entry name" value="Transferase(Phosphotransferase) domain 1"/>
    <property type="match status" value="1"/>
</dbReference>
<dbReference type="InterPro" id="IPR045269">
    <property type="entry name" value="Atg1-like"/>
</dbReference>
<proteinExistence type="inferred from homology"/>
<dbReference type="InterPro" id="IPR000719">
    <property type="entry name" value="Prot_kinase_dom"/>
</dbReference>
<reference evidence="6 7" key="2">
    <citation type="submission" date="2018-11" db="EMBL/GenBank/DDBJ databases">
        <authorList>
            <consortium name="Pathogen Informatics"/>
        </authorList>
    </citation>
    <scope>NUCLEOTIDE SEQUENCE [LARGE SCALE GENOMIC DNA]</scope>
</reference>
<keyword evidence="4" id="KW-0723">Serine/threonine-protein kinase</keyword>
<comment type="similarity">
    <text evidence="4">Belongs to the protein kinase superfamily.</text>
</comment>
<reference evidence="8" key="1">
    <citation type="submission" date="2017-02" db="UniProtKB">
        <authorList>
            <consortium name="WormBaseParasite"/>
        </authorList>
    </citation>
    <scope>IDENTIFICATION</scope>
</reference>
<dbReference type="GO" id="GO:0034727">
    <property type="term" value="P:piecemeal microautophagy of the nucleus"/>
    <property type="evidence" value="ECO:0007669"/>
    <property type="project" value="TreeGrafter"/>
</dbReference>
<dbReference type="Pfam" id="PF00069">
    <property type="entry name" value="Pkinase"/>
    <property type="match status" value="1"/>
</dbReference>
<dbReference type="InterPro" id="IPR008271">
    <property type="entry name" value="Ser/Thr_kinase_AS"/>
</dbReference>
<dbReference type="PROSITE" id="PS00108">
    <property type="entry name" value="PROTEIN_KINASE_ST"/>
    <property type="match status" value="1"/>
</dbReference>
<sequence>MISAEAWNDVQLAESNSDDYHLFQQLCFTNMTVLSDCGSFEYKDCAESFLGRGSFGCVFRGTENSTSKPVAIKKMSKIYVKANELKVMKTVKSSYLVGLIDVCMNSIDDSMYIIMELCDIDLDRHLNYHTVDGILSPYNLRKLTDNIVRGYHALYKCSIVHRDIKPQNILIKYSAYKENLFDAAKISDFGISRILSEEEQASLSNVAGTLYYMAPEVGANILRTSEYSHEVDMWSLGCVFYQCIMGKVPFDERELCRIFLFVACHNYDAYDKPELPVGIDDDIVGIVHSLLEIDSTKRTVPQVLYDEICKLDGSRRCSNDCSYMDDSLSCRSSIAELDDTD</sequence>
<evidence type="ECO:0000256" key="1">
    <source>
        <dbReference type="ARBA" id="ARBA00022741"/>
    </source>
</evidence>
<dbReference type="GO" id="GO:0000045">
    <property type="term" value="P:autophagosome assembly"/>
    <property type="evidence" value="ECO:0007669"/>
    <property type="project" value="TreeGrafter"/>
</dbReference>
<keyword evidence="1 3" id="KW-0547">Nucleotide-binding</keyword>
<evidence type="ECO:0000256" key="2">
    <source>
        <dbReference type="ARBA" id="ARBA00022840"/>
    </source>
</evidence>
<dbReference type="GO" id="GO:0034045">
    <property type="term" value="C:phagophore assembly site membrane"/>
    <property type="evidence" value="ECO:0007669"/>
    <property type="project" value="TreeGrafter"/>
</dbReference>
<keyword evidence="4" id="KW-0808">Transferase</keyword>
<keyword evidence="4" id="KW-0418">Kinase</keyword>
<dbReference type="GO" id="GO:0004674">
    <property type="term" value="F:protein serine/threonine kinase activity"/>
    <property type="evidence" value="ECO:0007669"/>
    <property type="project" value="UniProtKB-KW"/>
</dbReference>
<dbReference type="EMBL" id="UYYF01004501">
    <property type="protein sequence ID" value="VDN04822.1"/>
    <property type="molecule type" value="Genomic_DNA"/>
</dbReference>
<dbReference type="AlphaFoldDB" id="A0A0N5D386"/>
<dbReference type="PROSITE" id="PS00107">
    <property type="entry name" value="PROTEIN_KINASE_ATP"/>
    <property type="match status" value="1"/>
</dbReference>
<evidence type="ECO:0000313" key="8">
    <source>
        <dbReference type="WBParaSite" id="TCLT_0000738401-mRNA-1"/>
    </source>
</evidence>
<dbReference type="OrthoDB" id="346907at2759"/>
<dbReference type="InterPro" id="IPR011009">
    <property type="entry name" value="Kinase-like_dom_sf"/>
</dbReference>
<dbReference type="Proteomes" id="UP000276776">
    <property type="component" value="Unassembled WGS sequence"/>
</dbReference>
<dbReference type="WBParaSite" id="TCLT_0000738401-mRNA-1">
    <property type="protein sequence ID" value="TCLT_0000738401-mRNA-1"/>
    <property type="gene ID" value="TCLT_0000738401"/>
</dbReference>
<dbReference type="GO" id="GO:0010508">
    <property type="term" value="P:positive regulation of autophagy"/>
    <property type="evidence" value="ECO:0007669"/>
    <property type="project" value="TreeGrafter"/>
</dbReference>
<dbReference type="GO" id="GO:0005829">
    <property type="term" value="C:cytosol"/>
    <property type="evidence" value="ECO:0007669"/>
    <property type="project" value="TreeGrafter"/>
</dbReference>
<organism evidence="8">
    <name type="scientific">Thelazia callipaeda</name>
    <name type="common">Oriental eyeworm</name>
    <name type="synonym">Parasitic nematode</name>
    <dbReference type="NCBI Taxonomy" id="103827"/>
    <lineage>
        <taxon>Eukaryota</taxon>
        <taxon>Metazoa</taxon>
        <taxon>Ecdysozoa</taxon>
        <taxon>Nematoda</taxon>
        <taxon>Chromadorea</taxon>
        <taxon>Rhabditida</taxon>
        <taxon>Spirurina</taxon>
        <taxon>Spiruromorpha</taxon>
        <taxon>Thelazioidea</taxon>
        <taxon>Thelaziidae</taxon>
        <taxon>Thelazia</taxon>
    </lineage>
</organism>
<dbReference type="SUPFAM" id="SSF56112">
    <property type="entry name" value="Protein kinase-like (PK-like)"/>
    <property type="match status" value="1"/>
</dbReference>
<keyword evidence="2 3" id="KW-0067">ATP-binding</keyword>
<name>A0A0N5D386_THECL</name>
<dbReference type="SMART" id="SM00220">
    <property type="entry name" value="S_TKc"/>
    <property type="match status" value="1"/>
</dbReference>
<dbReference type="PANTHER" id="PTHR24348:SF45">
    <property type="entry name" value="PROTEIN KINASE DOMAIN-CONTAINING PROTEIN"/>
    <property type="match status" value="1"/>
</dbReference>
<evidence type="ECO:0000313" key="7">
    <source>
        <dbReference type="Proteomes" id="UP000276776"/>
    </source>
</evidence>
<dbReference type="GO" id="GO:0005524">
    <property type="term" value="F:ATP binding"/>
    <property type="evidence" value="ECO:0007669"/>
    <property type="project" value="UniProtKB-UniRule"/>
</dbReference>